<dbReference type="Proteomes" id="UP000585638">
    <property type="component" value="Unassembled WGS sequence"/>
</dbReference>
<keyword evidence="8 10" id="KW-1133">Transmembrane helix</keyword>
<comment type="subcellular location">
    <subcellularLocation>
        <location evidence="1">Cell membrane</location>
        <topology evidence="1">Multi-pass membrane protein</topology>
    </subcellularLocation>
</comment>
<feature type="transmembrane region" description="Helical" evidence="10">
    <location>
        <begin position="77"/>
        <end position="95"/>
    </location>
</feature>
<dbReference type="GO" id="GO:0046685">
    <property type="term" value="P:response to arsenic-containing substance"/>
    <property type="evidence" value="ECO:0007669"/>
    <property type="project" value="UniProtKB-KW"/>
</dbReference>
<feature type="transmembrane region" description="Helical" evidence="10">
    <location>
        <begin position="122"/>
        <end position="142"/>
    </location>
</feature>
<dbReference type="Pfam" id="PF03600">
    <property type="entry name" value="CitMHS"/>
    <property type="match status" value="1"/>
</dbReference>
<feature type="transmembrane region" description="Helical" evidence="10">
    <location>
        <begin position="203"/>
        <end position="220"/>
    </location>
</feature>
<dbReference type="PANTHER" id="PTHR43302">
    <property type="entry name" value="TRANSPORTER ARSB-RELATED"/>
    <property type="match status" value="1"/>
</dbReference>
<evidence type="ECO:0000256" key="10">
    <source>
        <dbReference type="SAM" id="Phobius"/>
    </source>
</evidence>
<evidence type="ECO:0000256" key="4">
    <source>
        <dbReference type="ARBA" id="ARBA00022448"/>
    </source>
</evidence>
<comment type="similarity">
    <text evidence="3">Belongs to the CitM (TC 2.A.11) transporter family.</text>
</comment>
<feature type="transmembrane region" description="Helical" evidence="10">
    <location>
        <begin position="101"/>
        <end position="117"/>
    </location>
</feature>
<evidence type="ECO:0000256" key="7">
    <source>
        <dbReference type="ARBA" id="ARBA00022849"/>
    </source>
</evidence>
<evidence type="ECO:0000256" key="3">
    <source>
        <dbReference type="ARBA" id="ARBA00009843"/>
    </source>
</evidence>
<comment type="caution">
    <text evidence="12">The sequence shown here is derived from an EMBL/GenBank/DDBJ whole genome shotgun (WGS) entry which is preliminary data.</text>
</comment>
<keyword evidence="4" id="KW-0813">Transport</keyword>
<feature type="transmembrane region" description="Helical" evidence="10">
    <location>
        <begin position="374"/>
        <end position="391"/>
    </location>
</feature>
<protein>
    <submittedName>
        <fullName evidence="12">Arsenical pump membrane protein</fullName>
    </submittedName>
</protein>
<dbReference type="EMBL" id="JACHIR010000001">
    <property type="protein sequence ID" value="MBB5889418.1"/>
    <property type="molecule type" value="Genomic_DNA"/>
</dbReference>
<evidence type="ECO:0000259" key="11">
    <source>
        <dbReference type="Pfam" id="PF03600"/>
    </source>
</evidence>
<keyword evidence="9 10" id="KW-0472">Membrane</keyword>
<accession>A0A7W9NEX1</accession>
<evidence type="ECO:0000313" key="13">
    <source>
        <dbReference type="Proteomes" id="UP000585638"/>
    </source>
</evidence>
<dbReference type="PRINTS" id="PR00758">
    <property type="entry name" value="ARSENICPUMP"/>
</dbReference>
<dbReference type="InterPro" id="IPR004680">
    <property type="entry name" value="Cit_transptr-like_dom"/>
</dbReference>
<evidence type="ECO:0000256" key="9">
    <source>
        <dbReference type="ARBA" id="ARBA00023136"/>
    </source>
</evidence>
<feature type="transmembrane region" description="Helical" evidence="10">
    <location>
        <begin position="255"/>
        <end position="273"/>
    </location>
</feature>
<feature type="transmembrane region" description="Helical" evidence="10">
    <location>
        <begin position="226"/>
        <end position="243"/>
    </location>
</feature>
<dbReference type="AlphaFoldDB" id="A0A7W9NEX1"/>
<dbReference type="RefSeq" id="WP_312889890.1">
    <property type="nucleotide sequence ID" value="NZ_BAAAWY010000020.1"/>
</dbReference>
<keyword evidence="6 10" id="KW-0812">Transmembrane</keyword>
<reference evidence="12 13" key="1">
    <citation type="submission" date="2020-08" db="EMBL/GenBank/DDBJ databases">
        <title>Sequencing the genomes of 1000 actinobacteria strains.</title>
        <authorList>
            <person name="Klenk H.-P."/>
        </authorList>
    </citation>
    <scope>NUCLEOTIDE SEQUENCE [LARGE SCALE GENOMIC DNA]</scope>
    <source>
        <strain evidence="12 13">DSM 43851</strain>
    </source>
</reference>
<dbReference type="InterPro" id="IPR000802">
    <property type="entry name" value="Arsenical_pump_ArsB"/>
</dbReference>
<comment type="similarity">
    <text evidence="2">Belongs to the ArsB family.</text>
</comment>
<evidence type="ECO:0000313" key="12">
    <source>
        <dbReference type="EMBL" id="MBB5889418.1"/>
    </source>
</evidence>
<gene>
    <name evidence="12" type="ORF">BJ998_000614</name>
</gene>
<keyword evidence="7" id="KW-0059">Arsenical resistance</keyword>
<keyword evidence="5" id="KW-1003">Cell membrane</keyword>
<name>A0A7W9NEX1_9PSEU</name>
<organism evidence="12 13">
    <name type="scientific">Kutzneria kofuensis</name>
    <dbReference type="NCBI Taxonomy" id="103725"/>
    <lineage>
        <taxon>Bacteria</taxon>
        <taxon>Bacillati</taxon>
        <taxon>Actinomycetota</taxon>
        <taxon>Actinomycetes</taxon>
        <taxon>Pseudonocardiales</taxon>
        <taxon>Pseudonocardiaceae</taxon>
        <taxon>Kutzneria</taxon>
    </lineage>
</organism>
<feature type="transmembrane region" description="Helical" evidence="10">
    <location>
        <begin position="162"/>
        <end position="182"/>
    </location>
</feature>
<sequence length="392" mass="40917">MRRLDALDWVAIGLLAVGLVFLATGLLPPAQAEGTLVRIGPILVFLGAVIVLAELTAEAGVFDAIAIRLTILARGNFVLLFVLCVLFAAITTATLNLDTTAVLLTPVMLAVAARLAIPGAPLAMTTVWLANTASLLLPVSNLTNLLAMNRVALSAPAFAQRMVLPELASVAATAVCLWIFYWRRGRRGMDRYEPPTAPRPADPVLFGICAAACVIFIAGVVAGLELAVVSPVCAGVVVIAFAVRKRGSLRWGLLPWRLLVFVTGLFFVVQTISDHGLAGIMHAVIGDSNGPGGVFRAAGTGAGLSNVLNNLPAYTAGEAVVPVANHDQLLGLLIGTNVGPIVTPWASLATLLWYERCRSAGVKVAWPRFLRTGLVTALACLAAATGALVLTI</sequence>
<feature type="transmembrane region" description="Helical" evidence="10">
    <location>
        <begin position="42"/>
        <end position="65"/>
    </location>
</feature>
<evidence type="ECO:0000256" key="2">
    <source>
        <dbReference type="ARBA" id="ARBA00006433"/>
    </source>
</evidence>
<feature type="domain" description="Citrate transporter-like" evidence="11">
    <location>
        <begin position="12"/>
        <end position="325"/>
    </location>
</feature>
<dbReference type="GO" id="GO:0015105">
    <property type="term" value="F:arsenite transmembrane transporter activity"/>
    <property type="evidence" value="ECO:0007669"/>
    <property type="project" value="InterPro"/>
</dbReference>
<evidence type="ECO:0000256" key="6">
    <source>
        <dbReference type="ARBA" id="ARBA00022692"/>
    </source>
</evidence>
<feature type="transmembrane region" description="Helical" evidence="10">
    <location>
        <begin position="329"/>
        <end position="354"/>
    </location>
</feature>
<evidence type="ECO:0000256" key="8">
    <source>
        <dbReference type="ARBA" id="ARBA00022989"/>
    </source>
</evidence>
<evidence type="ECO:0000256" key="1">
    <source>
        <dbReference type="ARBA" id="ARBA00004651"/>
    </source>
</evidence>
<dbReference type="GO" id="GO:0005886">
    <property type="term" value="C:plasma membrane"/>
    <property type="evidence" value="ECO:0007669"/>
    <property type="project" value="UniProtKB-SubCell"/>
</dbReference>
<proteinExistence type="inferred from homology"/>
<evidence type="ECO:0000256" key="5">
    <source>
        <dbReference type="ARBA" id="ARBA00022475"/>
    </source>
</evidence>
<dbReference type="PANTHER" id="PTHR43302:SF5">
    <property type="entry name" value="TRANSPORTER ARSB-RELATED"/>
    <property type="match status" value="1"/>
</dbReference>
<keyword evidence="13" id="KW-1185">Reference proteome</keyword>